<comment type="similarity">
    <text evidence="1">Belongs to the helicase family. RecQ subfamily.</text>
</comment>
<dbReference type="EC" id="5.6.2.4" evidence="8"/>
<dbReference type="PANTHER" id="PTHR13710:SF153">
    <property type="entry name" value="RECQ-LIKE DNA HELICASE BLM"/>
    <property type="match status" value="1"/>
</dbReference>
<evidence type="ECO:0000256" key="7">
    <source>
        <dbReference type="ARBA" id="ARBA00034617"/>
    </source>
</evidence>
<dbReference type="SUPFAM" id="SSF52540">
    <property type="entry name" value="P-loop containing nucleoside triphosphate hydrolases"/>
    <property type="match status" value="1"/>
</dbReference>
<gene>
    <name evidence="10" type="ORF">CGI_10020704</name>
</gene>
<dbReference type="EMBL" id="JH817738">
    <property type="protein sequence ID" value="EKC42055.1"/>
    <property type="molecule type" value="Genomic_DNA"/>
</dbReference>
<keyword evidence="5" id="KW-0413">Isomerase</keyword>
<dbReference type="PANTHER" id="PTHR13710">
    <property type="entry name" value="DNA HELICASE RECQ FAMILY MEMBER"/>
    <property type="match status" value="1"/>
</dbReference>
<dbReference type="AlphaFoldDB" id="K1RKD5"/>
<dbReference type="InterPro" id="IPR014001">
    <property type="entry name" value="Helicase_ATP-bd"/>
</dbReference>
<dbReference type="GO" id="GO:0043138">
    <property type="term" value="F:3'-5' DNA helicase activity"/>
    <property type="evidence" value="ECO:0007669"/>
    <property type="project" value="UniProtKB-EC"/>
</dbReference>
<keyword evidence="2" id="KW-0547">Nucleotide-binding</keyword>
<dbReference type="HOGENOM" id="CLU_001103_9_7_1"/>
<dbReference type="GO" id="GO:0003677">
    <property type="term" value="F:DNA binding"/>
    <property type="evidence" value="ECO:0007669"/>
    <property type="project" value="UniProtKB-KW"/>
</dbReference>
<accession>K1RKD5</accession>
<protein>
    <recommendedName>
        <fullName evidence="8">DNA 3'-5' helicase</fullName>
        <ecNumber evidence="8">5.6.2.4</ecNumber>
    </recommendedName>
    <alternativeName>
        <fullName evidence="9">DNA 3'-5' helicase BLM</fullName>
    </alternativeName>
</protein>
<dbReference type="Pfam" id="PF00271">
    <property type="entry name" value="Helicase_C"/>
    <property type="match status" value="1"/>
</dbReference>
<keyword evidence="3" id="KW-0067">ATP-binding</keyword>
<dbReference type="GO" id="GO:0005737">
    <property type="term" value="C:cytoplasm"/>
    <property type="evidence" value="ECO:0007669"/>
    <property type="project" value="TreeGrafter"/>
</dbReference>
<evidence type="ECO:0000256" key="2">
    <source>
        <dbReference type="ARBA" id="ARBA00022741"/>
    </source>
</evidence>
<sequence>MLNQIHALHTIGISACSLDYSCSKAQTFQYDRDSDESGDDADDCDSQILITAPISDIVEGKYSLIYAHPEALLSYAQGERLLKQLQKSEMLVCIAIDEVHIILEWGAEFRKDFSRIGENLLSRFPDIPVMVFTATAPPKAQQLIIKNLNLRNPQIISINPERPNIKYSNIMRPPSSQTEEHLEEILIPIMEGLATEKQNYPLTIMYTDTSVISFCYTYLEKNLGNRQNIGDPIPENRIFAQYHQTYTEKMKFFIVQEICKPNSRIRFVMCTVTLGMGLNALHVRRIIHYKPPTMIERYFQETGRAGRDGEPSYATLYYNNTDIRSNRPGIDKAIVKYCKNTSSCKRAVMLECFGFQPIQGNQNCCDFCDSNHGQKPPSA</sequence>
<dbReference type="GO" id="GO:0005694">
    <property type="term" value="C:chromosome"/>
    <property type="evidence" value="ECO:0007669"/>
    <property type="project" value="TreeGrafter"/>
</dbReference>
<reference evidence="10" key="1">
    <citation type="journal article" date="2012" name="Nature">
        <title>The oyster genome reveals stress adaptation and complexity of shell formation.</title>
        <authorList>
            <person name="Zhang G."/>
            <person name="Fang X."/>
            <person name="Guo X."/>
            <person name="Li L."/>
            <person name="Luo R."/>
            <person name="Xu F."/>
            <person name="Yang P."/>
            <person name="Zhang L."/>
            <person name="Wang X."/>
            <person name="Qi H."/>
            <person name="Xiong Z."/>
            <person name="Que H."/>
            <person name="Xie Y."/>
            <person name="Holland P.W."/>
            <person name="Paps J."/>
            <person name="Zhu Y."/>
            <person name="Wu F."/>
            <person name="Chen Y."/>
            <person name="Wang J."/>
            <person name="Peng C."/>
            <person name="Meng J."/>
            <person name="Yang L."/>
            <person name="Liu J."/>
            <person name="Wen B."/>
            <person name="Zhang N."/>
            <person name="Huang Z."/>
            <person name="Zhu Q."/>
            <person name="Feng Y."/>
            <person name="Mount A."/>
            <person name="Hedgecock D."/>
            <person name="Xu Z."/>
            <person name="Liu Y."/>
            <person name="Domazet-Loso T."/>
            <person name="Du Y."/>
            <person name="Sun X."/>
            <person name="Zhang S."/>
            <person name="Liu B."/>
            <person name="Cheng P."/>
            <person name="Jiang X."/>
            <person name="Li J."/>
            <person name="Fan D."/>
            <person name="Wang W."/>
            <person name="Fu W."/>
            <person name="Wang T."/>
            <person name="Wang B."/>
            <person name="Zhang J."/>
            <person name="Peng Z."/>
            <person name="Li Y."/>
            <person name="Li N."/>
            <person name="Wang J."/>
            <person name="Chen M."/>
            <person name="He Y."/>
            <person name="Tan F."/>
            <person name="Song X."/>
            <person name="Zheng Q."/>
            <person name="Huang R."/>
            <person name="Yang H."/>
            <person name="Du X."/>
            <person name="Chen L."/>
            <person name="Yang M."/>
            <person name="Gaffney P.M."/>
            <person name="Wang S."/>
            <person name="Luo L."/>
            <person name="She Z."/>
            <person name="Ming Y."/>
            <person name="Huang W."/>
            <person name="Zhang S."/>
            <person name="Huang B."/>
            <person name="Zhang Y."/>
            <person name="Qu T."/>
            <person name="Ni P."/>
            <person name="Miao G."/>
            <person name="Wang J."/>
            <person name="Wang Q."/>
            <person name="Steinberg C.E."/>
            <person name="Wang H."/>
            <person name="Li N."/>
            <person name="Qian L."/>
            <person name="Zhang G."/>
            <person name="Li Y."/>
            <person name="Yang H."/>
            <person name="Liu X."/>
            <person name="Wang J."/>
            <person name="Yin Y."/>
            <person name="Wang J."/>
        </authorList>
    </citation>
    <scope>NUCLEOTIDE SEQUENCE [LARGE SCALE GENOMIC DNA]</scope>
    <source>
        <strain evidence="10">05x7-T-G4-1.051#20</strain>
    </source>
</reference>
<dbReference type="PROSITE" id="PS51192">
    <property type="entry name" value="HELICASE_ATP_BIND_1"/>
    <property type="match status" value="1"/>
</dbReference>
<evidence type="ECO:0000256" key="5">
    <source>
        <dbReference type="ARBA" id="ARBA00023235"/>
    </source>
</evidence>
<dbReference type="GO" id="GO:0005634">
    <property type="term" value="C:nucleus"/>
    <property type="evidence" value="ECO:0007669"/>
    <property type="project" value="TreeGrafter"/>
</dbReference>
<dbReference type="GO" id="GO:0009378">
    <property type="term" value="F:four-way junction helicase activity"/>
    <property type="evidence" value="ECO:0007669"/>
    <property type="project" value="TreeGrafter"/>
</dbReference>
<dbReference type="InParanoid" id="K1RKD5"/>
<keyword evidence="4" id="KW-0238">DNA-binding</keyword>
<dbReference type="InterPro" id="IPR001650">
    <property type="entry name" value="Helicase_C-like"/>
</dbReference>
<dbReference type="InterPro" id="IPR011545">
    <property type="entry name" value="DEAD/DEAH_box_helicase_dom"/>
</dbReference>
<comment type="catalytic activity">
    <reaction evidence="7">
        <text>Couples ATP hydrolysis with the unwinding of duplex DNA by translocating in the 3'-5' direction.</text>
        <dbReference type="EC" id="5.6.2.4"/>
    </reaction>
</comment>
<keyword evidence="6" id="KW-0539">Nucleus</keyword>
<dbReference type="GO" id="GO:0005524">
    <property type="term" value="F:ATP binding"/>
    <property type="evidence" value="ECO:0007669"/>
    <property type="project" value="UniProtKB-KW"/>
</dbReference>
<evidence type="ECO:0000256" key="6">
    <source>
        <dbReference type="ARBA" id="ARBA00023242"/>
    </source>
</evidence>
<dbReference type="SMART" id="SM00490">
    <property type="entry name" value="HELICc"/>
    <property type="match status" value="1"/>
</dbReference>
<name>K1RKD5_MAGGI</name>
<proteinExistence type="inferred from homology"/>
<keyword evidence="10" id="KW-0347">Helicase</keyword>
<evidence type="ECO:0000256" key="3">
    <source>
        <dbReference type="ARBA" id="ARBA00022840"/>
    </source>
</evidence>
<keyword evidence="10" id="KW-0378">Hydrolase</keyword>
<evidence type="ECO:0000256" key="8">
    <source>
        <dbReference type="ARBA" id="ARBA00034808"/>
    </source>
</evidence>
<dbReference type="Gene3D" id="3.40.50.300">
    <property type="entry name" value="P-loop containing nucleotide triphosphate hydrolases"/>
    <property type="match status" value="2"/>
</dbReference>
<evidence type="ECO:0000256" key="1">
    <source>
        <dbReference type="ARBA" id="ARBA00005446"/>
    </source>
</evidence>
<evidence type="ECO:0000313" key="10">
    <source>
        <dbReference type="EMBL" id="EKC42055.1"/>
    </source>
</evidence>
<dbReference type="InterPro" id="IPR027417">
    <property type="entry name" value="P-loop_NTPase"/>
</dbReference>
<dbReference type="GO" id="GO:0000724">
    <property type="term" value="P:double-strand break repair via homologous recombination"/>
    <property type="evidence" value="ECO:0007669"/>
    <property type="project" value="TreeGrafter"/>
</dbReference>
<dbReference type="PROSITE" id="PS51194">
    <property type="entry name" value="HELICASE_CTER"/>
    <property type="match status" value="1"/>
</dbReference>
<organism evidence="10">
    <name type="scientific">Magallana gigas</name>
    <name type="common">Pacific oyster</name>
    <name type="synonym">Crassostrea gigas</name>
    <dbReference type="NCBI Taxonomy" id="29159"/>
    <lineage>
        <taxon>Eukaryota</taxon>
        <taxon>Metazoa</taxon>
        <taxon>Spiralia</taxon>
        <taxon>Lophotrochozoa</taxon>
        <taxon>Mollusca</taxon>
        <taxon>Bivalvia</taxon>
        <taxon>Autobranchia</taxon>
        <taxon>Pteriomorphia</taxon>
        <taxon>Ostreida</taxon>
        <taxon>Ostreoidea</taxon>
        <taxon>Ostreidae</taxon>
        <taxon>Magallana</taxon>
    </lineage>
</organism>
<evidence type="ECO:0000256" key="9">
    <source>
        <dbReference type="ARBA" id="ARBA00044542"/>
    </source>
</evidence>
<evidence type="ECO:0000256" key="4">
    <source>
        <dbReference type="ARBA" id="ARBA00023125"/>
    </source>
</evidence>
<dbReference type="Pfam" id="PF00270">
    <property type="entry name" value="DEAD"/>
    <property type="match status" value="1"/>
</dbReference>